<feature type="region of interest" description="Disordered" evidence="1">
    <location>
        <begin position="57"/>
        <end position="81"/>
    </location>
</feature>
<protein>
    <submittedName>
        <fullName evidence="2">Uncharacterized protein</fullName>
    </submittedName>
</protein>
<sequence length="110" mass="11278">MPRSVTAQIRPAVAIFTVAWPGRIAPEAKTSITVSVAPAMTLVWVLSPAAAAASGRKELTTCVGETSPGSADTGKPARAHSSCDQVPFGTFNSMLPIASIVSVTKSPVSR</sequence>
<comment type="caution">
    <text evidence="2">The sequence shown here is derived from an EMBL/GenBank/DDBJ whole genome shotgun (WGS) entry which is preliminary data.</text>
</comment>
<evidence type="ECO:0000313" key="2">
    <source>
        <dbReference type="EMBL" id="MPN02047.1"/>
    </source>
</evidence>
<dbReference type="AlphaFoldDB" id="A0A645EJW1"/>
<dbReference type="EMBL" id="VSSQ01048013">
    <property type="protein sequence ID" value="MPN02047.1"/>
    <property type="molecule type" value="Genomic_DNA"/>
</dbReference>
<name>A0A645EJW1_9ZZZZ</name>
<evidence type="ECO:0000256" key="1">
    <source>
        <dbReference type="SAM" id="MobiDB-lite"/>
    </source>
</evidence>
<reference evidence="2" key="1">
    <citation type="submission" date="2019-08" db="EMBL/GenBank/DDBJ databases">
        <authorList>
            <person name="Kucharzyk K."/>
            <person name="Murdoch R.W."/>
            <person name="Higgins S."/>
            <person name="Loffler F."/>
        </authorList>
    </citation>
    <scope>NUCLEOTIDE SEQUENCE</scope>
</reference>
<accession>A0A645EJW1</accession>
<proteinExistence type="predicted"/>
<gene>
    <name evidence="2" type="ORF">SDC9_149260</name>
</gene>
<organism evidence="2">
    <name type="scientific">bioreactor metagenome</name>
    <dbReference type="NCBI Taxonomy" id="1076179"/>
    <lineage>
        <taxon>unclassified sequences</taxon>
        <taxon>metagenomes</taxon>
        <taxon>ecological metagenomes</taxon>
    </lineage>
</organism>